<proteinExistence type="predicted"/>
<evidence type="ECO:0000313" key="1">
    <source>
        <dbReference type="EMBL" id="MDP0971038.1"/>
    </source>
</evidence>
<evidence type="ECO:0000313" key="2">
    <source>
        <dbReference type="Proteomes" id="UP001244490"/>
    </source>
</evidence>
<gene>
    <name evidence="1" type="ORF">Q6294_29270</name>
</gene>
<dbReference type="AlphaFoldDB" id="A0AAW8AP91"/>
<sequence>RKNHDLSLSAVSSMQSSLSRTGLGVELANEAGQVILEIQEGSRHVVDAISQFNSTLQLQ</sequence>
<dbReference type="Proteomes" id="UP001244490">
    <property type="component" value="Unassembled WGS sequence"/>
</dbReference>
<comment type="caution">
    <text evidence="1">The sequence shown here is derived from an EMBL/GenBank/DDBJ whole genome shotgun (WGS) entry which is preliminary data.</text>
</comment>
<name>A0AAW8AP91_KLEPN</name>
<protein>
    <submittedName>
        <fullName evidence="1">Pili assembly chaperone</fullName>
    </submittedName>
</protein>
<accession>A0AAW8AP91</accession>
<organism evidence="1 2">
    <name type="scientific">Klebsiella pneumoniae</name>
    <dbReference type="NCBI Taxonomy" id="573"/>
    <lineage>
        <taxon>Bacteria</taxon>
        <taxon>Pseudomonadati</taxon>
        <taxon>Pseudomonadota</taxon>
        <taxon>Gammaproteobacteria</taxon>
        <taxon>Enterobacterales</taxon>
        <taxon>Enterobacteriaceae</taxon>
        <taxon>Klebsiella/Raoultella group</taxon>
        <taxon>Klebsiella</taxon>
        <taxon>Klebsiella pneumoniae complex</taxon>
    </lineage>
</organism>
<dbReference type="EMBL" id="JAUUIA010000236">
    <property type="protein sequence ID" value="MDP0971038.1"/>
    <property type="molecule type" value="Genomic_DNA"/>
</dbReference>
<reference evidence="1" key="1">
    <citation type="submission" date="2023-07" db="EMBL/GenBank/DDBJ databases">
        <authorList>
            <person name="Peng Z."/>
        </authorList>
    </citation>
    <scope>NUCLEOTIDE SEQUENCE</scope>
    <source>
        <strain evidence="1">KP219</strain>
    </source>
</reference>
<feature type="non-terminal residue" evidence="1">
    <location>
        <position position="1"/>
    </location>
</feature>